<dbReference type="CDD" id="cd19049">
    <property type="entry name" value="LGIC_TM_anion"/>
    <property type="match status" value="1"/>
</dbReference>
<keyword evidence="10" id="KW-1015">Disulfide bond</keyword>
<accession>A0A8B8D269</accession>
<keyword evidence="15" id="KW-0628">Postsynaptic cell membrane</keyword>
<dbReference type="NCBIfam" id="TIGR00860">
    <property type="entry name" value="LIC"/>
    <property type="match status" value="1"/>
</dbReference>
<evidence type="ECO:0000259" key="21">
    <source>
        <dbReference type="Pfam" id="PF02931"/>
    </source>
</evidence>
<evidence type="ECO:0000256" key="5">
    <source>
        <dbReference type="ARBA" id="ARBA00022729"/>
    </source>
</evidence>
<dbReference type="PANTHER" id="PTHR18945">
    <property type="entry name" value="NEUROTRANSMITTER GATED ION CHANNEL"/>
    <property type="match status" value="1"/>
</dbReference>
<dbReference type="GO" id="GO:0005230">
    <property type="term" value="F:extracellular ligand-gated monoatomic ion channel activity"/>
    <property type="evidence" value="ECO:0007669"/>
    <property type="project" value="InterPro"/>
</dbReference>
<dbReference type="Proteomes" id="UP000694844">
    <property type="component" value="Chromosome 3"/>
</dbReference>
<sequence length="422" mass="48277">MDVMRLWLLFCLDVCFSDDFTLMRRVSFVLDQLLKTYDKSVRPGGEEGPLIIKTNMLVRSMGPITETKMAYSLQCYLRQSWYDQRLKFDLDNITEVTLSNTFLKDIWKPNTYFLNGRLSTQPNITVPNVFVRIRKDGSIYMSRRLTLNAGCPLNLLNYPMDDPVCPLLLAGYGYTTDEVVYQWQAPSEAAVDIYDDVTLSQFDIVSIWTKNNTYSNAIGTYSGLELHFHLRRHIGFFMLQTYLPCTLIVCLSWVSFWINRDAAPARVLLGVTTILSTAAVGLVQRDSLPRVPYATALDLFLNVCIFYNLAAIVQYAAVNYFTKILPKEGGLSEDEDEEMNNSISGNNLVAWKVGKSTQTMCPALFCKCLLGNFRFRNKMVETADVMSGNSVSSIDIWSRYLFPCSFGLFQAFYWTWFLRLTL</sequence>
<dbReference type="PRINTS" id="PR00253">
    <property type="entry name" value="GABAARECEPTR"/>
</dbReference>
<protein>
    <recommendedName>
        <fullName evidence="19">Gamma-aminobutyric acid receptor subunit beta</fullName>
    </recommendedName>
</protein>
<keyword evidence="9 20" id="KW-0472">Membrane</keyword>
<feature type="domain" description="Neurotransmitter-gated ion-channel ligand-binding" evidence="21">
    <location>
        <begin position="29"/>
        <end position="233"/>
    </location>
</feature>
<keyword evidence="6 20" id="KW-1133">Transmembrane helix</keyword>
<keyword evidence="12" id="KW-0869">Chloride channel</keyword>
<dbReference type="Pfam" id="PF02932">
    <property type="entry name" value="Neur_chan_memb"/>
    <property type="match status" value="1"/>
</dbReference>
<dbReference type="GO" id="GO:0045211">
    <property type="term" value="C:postsynaptic membrane"/>
    <property type="evidence" value="ECO:0007669"/>
    <property type="project" value="UniProtKB-SubCell"/>
</dbReference>
<keyword evidence="17 20" id="KW-0407">Ion channel</keyword>
<evidence type="ECO:0000313" key="23">
    <source>
        <dbReference type="Proteomes" id="UP000694844"/>
    </source>
</evidence>
<feature type="transmembrane region" description="Helical" evidence="20">
    <location>
        <begin position="265"/>
        <end position="284"/>
    </location>
</feature>
<dbReference type="Gene3D" id="2.70.170.10">
    <property type="entry name" value="Neurotransmitter-gated ion-channel ligand-binding domain"/>
    <property type="match status" value="1"/>
</dbReference>
<keyword evidence="13" id="KW-0325">Glycoprotein</keyword>
<dbReference type="PRINTS" id="PR01079">
    <property type="entry name" value="GABAARALPHA"/>
</dbReference>
<dbReference type="KEGG" id="cvn:111123839"/>
<gene>
    <name evidence="24" type="primary">LOC111123839</name>
</gene>
<feature type="domain" description="Neurotransmitter-gated ion-channel transmembrane" evidence="22">
    <location>
        <begin position="241"/>
        <end position="327"/>
    </location>
</feature>
<name>A0A8B8D269_CRAVI</name>
<evidence type="ECO:0000256" key="6">
    <source>
        <dbReference type="ARBA" id="ARBA00022989"/>
    </source>
</evidence>
<keyword evidence="16" id="KW-1071">Ligand-gated ion channel</keyword>
<evidence type="ECO:0000256" key="3">
    <source>
        <dbReference type="ARBA" id="ARBA00022475"/>
    </source>
</evidence>
<evidence type="ECO:0000256" key="2">
    <source>
        <dbReference type="ARBA" id="ARBA00022448"/>
    </source>
</evidence>
<evidence type="ECO:0000256" key="10">
    <source>
        <dbReference type="ARBA" id="ARBA00023157"/>
    </source>
</evidence>
<reference evidence="24" key="1">
    <citation type="submission" date="2025-08" db="UniProtKB">
        <authorList>
            <consortium name="RefSeq"/>
        </authorList>
    </citation>
    <scope>IDENTIFICATION</scope>
    <source>
        <tissue evidence="24">Whole sample</tissue>
    </source>
</reference>
<dbReference type="InterPro" id="IPR036719">
    <property type="entry name" value="Neuro-gated_channel_TM_sf"/>
</dbReference>
<keyword evidence="14" id="KW-0868">Chloride</keyword>
<evidence type="ECO:0000256" key="9">
    <source>
        <dbReference type="ARBA" id="ARBA00023136"/>
    </source>
</evidence>
<dbReference type="PRINTS" id="PR00252">
    <property type="entry name" value="NRIONCHANNEL"/>
</dbReference>
<evidence type="ECO:0000256" key="15">
    <source>
        <dbReference type="ARBA" id="ARBA00023257"/>
    </source>
</evidence>
<dbReference type="InterPro" id="IPR001390">
    <property type="entry name" value="GABAAa_rcpt"/>
</dbReference>
<proteinExistence type="inferred from homology"/>
<organism evidence="23 24">
    <name type="scientific">Crassostrea virginica</name>
    <name type="common">Eastern oyster</name>
    <dbReference type="NCBI Taxonomy" id="6565"/>
    <lineage>
        <taxon>Eukaryota</taxon>
        <taxon>Metazoa</taxon>
        <taxon>Spiralia</taxon>
        <taxon>Lophotrochozoa</taxon>
        <taxon>Mollusca</taxon>
        <taxon>Bivalvia</taxon>
        <taxon>Autobranchia</taxon>
        <taxon>Pteriomorphia</taxon>
        <taxon>Ostreida</taxon>
        <taxon>Ostreoidea</taxon>
        <taxon>Ostreidae</taxon>
        <taxon>Crassostrea</taxon>
    </lineage>
</organism>
<dbReference type="GO" id="GO:0004890">
    <property type="term" value="F:GABA-A receptor activity"/>
    <property type="evidence" value="ECO:0007669"/>
    <property type="project" value="InterPro"/>
</dbReference>
<evidence type="ECO:0000256" key="4">
    <source>
        <dbReference type="ARBA" id="ARBA00022692"/>
    </source>
</evidence>
<keyword evidence="23" id="KW-1185">Reference proteome</keyword>
<feature type="transmembrane region" description="Helical" evidence="20">
    <location>
        <begin position="234"/>
        <end position="258"/>
    </location>
</feature>
<evidence type="ECO:0000256" key="14">
    <source>
        <dbReference type="ARBA" id="ARBA00023214"/>
    </source>
</evidence>
<dbReference type="InterPro" id="IPR006201">
    <property type="entry name" value="Neur_channel"/>
</dbReference>
<evidence type="ECO:0000256" key="17">
    <source>
        <dbReference type="ARBA" id="ARBA00023303"/>
    </source>
</evidence>
<evidence type="ECO:0000256" key="12">
    <source>
        <dbReference type="ARBA" id="ARBA00023173"/>
    </source>
</evidence>
<evidence type="ECO:0000256" key="11">
    <source>
        <dbReference type="ARBA" id="ARBA00023170"/>
    </source>
</evidence>
<evidence type="ECO:0000259" key="22">
    <source>
        <dbReference type="Pfam" id="PF02932"/>
    </source>
</evidence>
<evidence type="ECO:0000256" key="16">
    <source>
        <dbReference type="ARBA" id="ARBA00023286"/>
    </source>
</evidence>
<keyword evidence="5 20" id="KW-0732">Signal</keyword>
<keyword evidence="8 20" id="KW-0406">Ion transport</keyword>
<feature type="transmembrane region" description="Helical" evidence="20">
    <location>
        <begin position="400"/>
        <end position="417"/>
    </location>
</feature>
<feature type="transmembrane region" description="Helical" evidence="20">
    <location>
        <begin position="299"/>
        <end position="318"/>
    </location>
</feature>
<comment type="similarity">
    <text evidence="1">Belongs to the ligand-gated ion channel (TC 1.A.9) family. Gamma-aminobutyric acid receptor (TC 1.A.9.5) subfamily.</text>
</comment>
<evidence type="ECO:0000256" key="18">
    <source>
        <dbReference type="ARBA" id="ARBA00034104"/>
    </source>
</evidence>
<dbReference type="InterPro" id="IPR018000">
    <property type="entry name" value="Neurotransmitter_ion_chnl_CS"/>
</dbReference>
<dbReference type="SUPFAM" id="SSF63712">
    <property type="entry name" value="Nicotinic receptor ligand binding domain-like"/>
    <property type="match status" value="1"/>
</dbReference>
<keyword evidence="2 20" id="KW-0813">Transport</keyword>
<dbReference type="InterPro" id="IPR038050">
    <property type="entry name" value="Neuro_actylchol_rec"/>
</dbReference>
<evidence type="ECO:0000256" key="20">
    <source>
        <dbReference type="RuleBase" id="RU000687"/>
    </source>
</evidence>
<dbReference type="GeneID" id="111123839"/>
<dbReference type="OrthoDB" id="203862at2759"/>
<keyword evidence="11" id="KW-0675">Receptor</keyword>
<dbReference type="GO" id="GO:0005254">
    <property type="term" value="F:chloride channel activity"/>
    <property type="evidence" value="ECO:0007669"/>
    <property type="project" value="UniProtKB-KW"/>
</dbReference>
<evidence type="ECO:0000256" key="13">
    <source>
        <dbReference type="ARBA" id="ARBA00023180"/>
    </source>
</evidence>
<evidence type="ECO:0000256" key="8">
    <source>
        <dbReference type="ARBA" id="ARBA00023065"/>
    </source>
</evidence>
<dbReference type="InterPro" id="IPR036734">
    <property type="entry name" value="Neur_chan_lig-bd_sf"/>
</dbReference>
<dbReference type="AlphaFoldDB" id="A0A8B8D269"/>
<keyword evidence="3" id="KW-1003">Cell membrane</keyword>
<keyword evidence="4 20" id="KW-0812">Transmembrane</keyword>
<feature type="chain" id="PRO_5034276361" description="Gamma-aminobutyric acid receptor subunit beta" evidence="20">
    <location>
        <begin position="18"/>
        <end position="422"/>
    </location>
</feature>
<evidence type="ECO:0000256" key="1">
    <source>
        <dbReference type="ARBA" id="ARBA00010180"/>
    </source>
</evidence>
<dbReference type="SUPFAM" id="SSF90112">
    <property type="entry name" value="Neurotransmitter-gated ion-channel transmembrane pore"/>
    <property type="match status" value="1"/>
</dbReference>
<comment type="subcellular location">
    <subcellularLocation>
        <location evidence="18">Postsynaptic cell membrane</location>
        <topology evidence="18">Multi-pass membrane protein</topology>
    </subcellularLocation>
</comment>
<dbReference type="GO" id="GO:0034707">
    <property type="term" value="C:chloride channel complex"/>
    <property type="evidence" value="ECO:0007669"/>
    <property type="project" value="UniProtKB-KW"/>
</dbReference>
<dbReference type="InterPro" id="IPR006202">
    <property type="entry name" value="Neur_chan_lig-bd"/>
</dbReference>
<dbReference type="InterPro" id="IPR006029">
    <property type="entry name" value="Neurotrans-gated_channel_TM"/>
</dbReference>
<feature type="signal peptide" evidence="20">
    <location>
        <begin position="1"/>
        <end position="17"/>
    </location>
</feature>
<dbReference type="Gene3D" id="1.20.58.390">
    <property type="entry name" value="Neurotransmitter-gated ion-channel transmembrane domain"/>
    <property type="match status" value="1"/>
</dbReference>
<dbReference type="FunFam" id="2.70.170.10:FF:000021">
    <property type="entry name" value="Gamma-aminobutyric acid receptor isoform 3b"/>
    <property type="match status" value="1"/>
</dbReference>
<dbReference type="RefSeq" id="XP_022322173.1">
    <property type="nucleotide sequence ID" value="XM_022466465.1"/>
</dbReference>
<evidence type="ECO:0000313" key="24">
    <source>
        <dbReference type="RefSeq" id="XP_022322173.1"/>
    </source>
</evidence>
<evidence type="ECO:0000256" key="7">
    <source>
        <dbReference type="ARBA" id="ARBA00023018"/>
    </source>
</evidence>
<evidence type="ECO:0000256" key="19">
    <source>
        <dbReference type="ARBA" id="ARBA00071250"/>
    </source>
</evidence>
<dbReference type="PROSITE" id="PS00236">
    <property type="entry name" value="NEUROTR_ION_CHANNEL"/>
    <property type="match status" value="1"/>
</dbReference>
<keyword evidence="7" id="KW-0770">Synapse</keyword>
<dbReference type="Pfam" id="PF02931">
    <property type="entry name" value="Neur_chan_LBD"/>
    <property type="match status" value="1"/>
</dbReference>
<dbReference type="InterPro" id="IPR006028">
    <property type="entry name" value="GABAA/Glycine_rcpt"/>
</dbReference>